<reference evidence="5 6" key="1">
    <citation type="submission" date="2020-05" db="EMBL/GenBank/DDBJ databases">
        <title>Azospirillum oleiclasticum sp. nov, a nitrogen-fixing and heavy crude oil-emulsifying bacterium isolated from the crude oil of Yumen Oilfield.</title>
        <authorList>
            <person name="Wu D."/>
            <person name="Cai M."/>
            <person name="Zhang X."/>
        </authorList>
    </citation>
    <scope>NUCLEOTIDE SEQUENCE [LARGE SCALE GENOMIC DNA]</scope>
    <source>
        <strain evidence="5 6">ROY-1-1-2</strain>
    </source>
</reference>
<dbReference type="Proteomes" id="UP000584642">
    <property type="component" value="Unassembled WGS sequence"/>
</dbReference>
<dbReference type="PRINTS" id="PR01210">
    <property type="entry name" value="GGTRANSPTASE"/>
</dbReference>
<keyword evidence="2" id="KW-0808">Transferase</keyword>
<evidence type="ECO:0000313" key="5">
    <source>
        <dbReference type="EMBL" id="NYZ21606.1"/>
    </source>
</evidence>
<gene>
    <name evidence="5" type="ORF">HND93_17985</name>
</gene>
<sequence>MPTTETSLLGLRTARTSAHRNQGPSSTAAIWRRWGAIAIAVAILPGCVNTRFRTGDPLFAFVAADEPRAAALARDMLTAGGNAADAAAAMALMMTATLPSRVGFGGGGVCVTFDAAKRENRTLDFLPRGAGTAAVPAFLRGVYALQGTMGKLRWEQVAVQAEQAAYRNPAVSRAFAQDLAAHGNRLDADARRILMPGGQPPAEGTPLAQTDAGNLLSQVRRLGVGPIYNGSFSGPVAQALGIDPAALRGYQPAWRGTVSVPQKPYDLQFADLPEAGAGQAIAAAWKAGEDAPAAQRVARALQALGTGGGAEAPAAGFTVVDGNENAVSCAFTLGAPFGTGRMVPGTGMLGAVPVTSAGFGAPALLTNVIVGRTLFGGTGVANPGDGRNAGPAALLAAALPAVLGETQAPAIHAGRPADIPGRVSLVTCQRNTENLSKACQASGDPRAPGVGYVVEIAPPDFGL</sequence>
<dbReference type="PANTHER" id="PTHR43199">
    <property type="entry name" value="GLUTATHIONE HYDROLASE"/>
    <property type="match status" value="1"/>
</dbReference>
<dbReference type="InterPro" id="IPR051792">
    <property type="entry name" value="GGT_bact"/>
</dbReference>
<accession>A0ABX2TE84</accession>
<evidence type="ECO:0000256" key="4">
    <source>
        <dbReference type="ARBA" id="ARBA00023145"/>
    </source>
</evidence>
<dbReference type="PANTHER" id="PTHR43199:SF1">
    <property type="entry name" value="GLUTATHIONE HYDROLASE PROENZYME"/>
    <property type="match status" value="1"/>
</dbReference>
<evidence type="ECO:0000313" key="6">
    <source>
        <dbReference type="Proteomes" id="UP000584642"/>
    </source>
</evidence>
<organism evidence="5 6">
    <name type="scientific">Azospirillum oleiclasticum</name>
    <dbReference type="NCBI Taxonomy" id="2735135"/>
    <lineage>
        <taxon>Bacteria</taxon>
        <taxon>Pseudomonadati</taxon>
        <taxon>Pseudomonadota</taxon>
        <taxon>Alphaproteobacteria</taxon>
        <taxon>Rhodospirillales</taxon>
        <taxon>Azospirillaceae</taxon>
        <taxon>Azospirillum</taxon>
    </lineage>
</organism>
<dbReference type="EMBL" id="JABFDB010000012">
    <property type="protein sequence ID" value="NYZ21606.1"/>
    <property type="molecule type" value="Genomic_DNA"/>
</dbReference>
<comment type="similarity">
    <text evidence="1">Belongs to the gamma-glutamyltransferase family.</text>
</comment>
<proteinExistence type="inferred from homology"/>
<name>A0ABX2TE84_9PROT</name>
<keyword evidence="4" id="KW-0865">Zymogen</keyword>
<evidence type="ECO:0000256" key="2">
    <source>
        <dbReference type="ARBA" id="ARBA00022679"/>
    </source>
</evidence>
<dbReference type="Gene3D" id="3.60.20.40">
    <property type="match status" value="1"/>
</dbReference>
<dbReference type="InterPro" id="IPR043137">
    <property type="entry name" value="GGT_ssub_C"/>
</dbReference>
<dbReference type="InterPro" id="IPR029055">
    <property type="entry name" value="Ntn_hydrolases_N"/>
</dbReference>
<protein>
    <submittedName>
        <fullName evidence="5">Gamma-glutamyltranspeptidase</fullName>
    </submittedName>
</protein>
<evidence type="ECO:0000256" key="1">
    <source>
        <dbReference type="ARBA" id="ARBA00009381"/>
    </source>
</evidence>
<dbReference type="Pfam" id="PF01019">
    <property type="entry name" value="G_glu_transpept"/>
    <property type="match status" value="1"/>
</dbReference>
<dbReference type="SUPFAM" id="SSF56235">
    <property type="entry name" value="N-terminal nucleophile aminohydrolases (Ntn hydrolases)"/>
    <property type="match status" value="1"/>
</dbReference>
<evidence type="ECO:0000256" key="3">
    <source>
        <dbReference type="ARBA" id="ARBA00022801"/>
    </source>
</evidence>
<comment type="caution">
    <text evidence="5">The sequence shown here is derived from an EMBL/GenBank/DDBJ whole genome shotgun (WGS) entry which is preliminary data.</text>
</comment>
<keyword evidence="3" id="KW-0378">Hydrolase</keyword>
<keyword evidence="6" id="KW-1185">Reference proteome</keyword>